<dbReference type="InterPro" id="IPR003601">
    <property type="entry name" value="Topo_IA_2"/>
</dbReference>
<evidence type="ECO:0000256" key="4">
    <source>
        <dbReference type="ARBA" id="ARBA00009446"/>
    </source>
</evidence>
<name>A0A7R9GP43_TIMCR</name>
<evidence type="ECO:0000259" key="19">
    <source>
        <dbReference type="PROSITE" id="PS50158"/>
    </source>
</evidence>
<dbReference type="PANTHER" id="PTHR11390">
    <property type="entry name" value="PROKARYOTIC DNA TOPOISOMERASE"/>
    <property type="match status" value="1"/>
</dbReference>
<keyword evidence="6" id="KW-0677">Repeat</keyword>
<dbReference type="AlphaFoldDB" id="A0A7R9GP43"/>
<dbReference type="FunFam" id="2.70.20.10:FF:000004">
    <property type="entry name" value="DNA topoisomerase"/>
    <property type="match status" value="1"/>
</dbReference>
<dbReference type="GO" id="GO:0006265">
    <property type="term" value="P:DNA topological change"/>
    <property type="evidence" value="ECO:0007669"/>
    <property type="project" value="InterPro"/>
</dbReference>
<dbReference type="EC" id="5.6.2.1" evidence="17"/>
<evidence type="ECO:0000256" key="1">
    <source>
        <dbReference type="ARBA" id="ARBA00000213"/>
    </source>
</evidence>
<evidence type="ECO:0000256" key="8">
    <source>
        <dbReference type="ARBA" id="ARBA00022833"/>
    </source>
</evidence>
<dbReference type="Gene3D" id="2.70.20.10">
    <property type="entry name" value="Topoisomerase I, domain 3"/>
    <property type="match status" value="1"/>
</dbReference>
<dbReference type="InterPro" id="IPR023405">
    <property type="entry name" value="Topo_IA_core_domain"/>
</dbReference>
<dbReference type="Gene3D" id="3.40.50.140">
    <property type="match status" value="1"/>
</dbReference>
<feature type="compositionally biased region" description="Polar residues" evidence="18">
    <location>
        <begin position="796"/>
        <end position="822"/>
    </location>
</feature>
<dbReference type="PROSITE" id="PS50158">
    <property type="entry name" value="ZF_CCHC"/>
    <property type="match status" value="1"/>
</dbReference>
<dbReference type="InterPro" id="IPR003602">
    <property type="entry name" value="Topo_IA_DNA-bd_dom"/>
</dbReference>
<dbReference type="EMBL" id="OC316529">
    <property type="protein sequence ID" value="CAD7392335.1"/>
    <property type="molecule type" value="Genomic_DNA"/>
</dbReference>
<dbReference type="Pfam" id="PF06839">
    <property type="entry name" value="Zn_ribbon_GRF"/>
    <property type="match status" value="2"/>
</dbReference>
<gene>
    <name evidence="23" type="ORF">TCEB3V08_LOCUS367</name>
</gene>
<dbReference type="Pfam" id="PF01396">
    <property type="entry name" value="Zn_ribbon_Top1"/>
    <property type="match status" value="1"/>
</dbReference>
<evidence type="ECO:0000256" key="7">
    <source>
        <dbReference type="ARBA" id="ARBA00022771"/>
    </source>
</evidence>
<dbReference type="GO" id="GO:0008270">
    <property type="term" value="F:zinc ion binding"/>
    <property type="evidence" value="ECO:0007669"/>
    <property type="project" value="UniProtKB-KW"/>
</dbReference>
<evidence type="ECO:0000256" key="6">
    <source>
        <dbReference type="ARBA" id="ARBA00022737"/>
    </source>
</evidence>
<dbReference type="GO" id="GO:0006310">
    <property type="term" value="P:DNA recombination"/>
    <property type="evidence" value="ECO:0007669"/>
    <property type="project" value="TreeGrafter"/>
</dbReference>
<comment type="similarity">
    <text evidence="4 17">Belongs to the type IA topoisomerase family.</text>
</comment>
<dbReference type="SMART" id="SM00436">
    <property type="entry name" value="TOP1Bc"/>
    <property type="match status" value="1"/>
</dbReference>
<protein>
    <recommendedName>
        <fullName evidence="17">DNA topoisomerase</fullName>
        <ecNumber evidence="17">5.6.2.1</ecNumber>
    </recommendedName>
</protein>
<organism evidence="23">
    <name type="scientific">Timema cristinae</name>
    <name type="common">Walking stick</name>
    <dbReference type="NCBI Taxonomy" id="61476"/>
    <lineage>
        <taxon>Eukaryota</taxon>
        <taxon>Metazoa</taxon>
        <taxon>Ecdysozoa</taxon>
        <taxon>Arthropoda</taxon>
        <taxon>Hexapoda</taxon>
        <taxon>Insecta</taxon>
        <taxon>Pterygota</taxon>
        <taxon>Neoptera</taxon>
        <taxon>Polyneoptera</taxon>
        <taxon>Phasmatodea</taxon>
        <taxon>Timematodea</taxon>
        <taxon>Timematoidea</taxon>
        <taxon>Timematidae</taxon>
        <taxon>Timema</taxon>
    </lineage>
</organism>
<feature type="domain" description="GRF-type" evidence="21">
    <location>
        <begin position="859"/>
        <end position="901"/>
    </location>
</feature>
<evidence type="ECO:0000259" key="20">
    <source>
        <dbReference type="PROSITE" id="PS50880"/>
    </source>
</evidence>
<dbReference type="PROSITE" id="PS52039">
    <property type="entry name" value="TOPO_IA_2"/>
    <property type="match status" value="1"/>
</dbReference>
<feature type="region of interest" description="Disordered" evidence="18">
    <location>
        <begin position="756"/>
        <end position="826"/>
    </location>
</feature>
<dbReference type="GO" id="GO:0003677">
    <property type="term" value="F:DNA binding"/>
    <property type="evidence" value="ECO:0007669"/>
    <property type="project" value="UniProtKB-KW"/>
</dbReference>
<keyword evidence="10 17" id="KW-0799">Topoisomerase</keyword>
<comment type="subcellular location">
    <subcellularLocation>
        <location evidence="3">Mitochondrion matrix</location>
    </subcellularLocation>
</comment>
<sequence length="1097" mass="122700">MIFSRTSFALRYYGVTRHFHKGSSKLHDQTIGEKLIMKVLNVAEKNDAAKSLAGLLSGGNLRRREGLSKWNKIYEFDYTLMGERCQMIMTSVSGHLLGLEFVGNFRNWQGCNPLALFDAPVMKQCSQDYEPIKRTLEKEARQCSVLIIWTDCDREGENIGFEVIQVCTAVKHNLKIYRAKFSEITAQSARRAVQNLAQPDRRISDAVDVRQELDLRIGAAFTRFQTLRLQRVFPENLSNLIISYGSCQFPTMGFVVERYKAVQNFIPESFWKIKVTHTISDLSVEFSWKRVRLFDQTACQVLYDICLERTLATVEKVQSKPKSKWRPLPLDTVELEKLASRKLKLSAKVTMQIAEKLYTKGLISYPRTETNIFPKELNLRSLVEMHTADHNWGEFANRVLEAGPNPRIGKKSDQAHPPIHPTKYTCNLEGDERRVYEFIVRHFLACCSKDAEGLETVVDIDINEEKFVASGLMIIARNYLDVYPYDKWSGKEIHVYQQGQTFEPTNIEMTEGMTSAPNLLTEADLIALMEKHGIGTDATHADHIEKIKSRLYVGLENDNYFVPGQLGMGLVEGYDSMGFPMSKPNLRAELEADLKRVCEGTRNPADVLREQLAKYKDVFRIAIEQAAKLDTALSQYLEEHAQPPGDSLVTLEEMPEPAMKCPSCGLDMVLKTKRDGTSKYLSCMAYPECRSALWFPRNVEGLTVSEQSCPQCGPDVKKLNFKFRRGSMIPYCEDNYTGCVGGCDLQFLEMLDMRPLMSRPRPPGSPPVSRGGGITASFADSGMGSSLGGGRSSASNTSHRGASYSSTRGRGSQTSINRNSTDMGGWSITDNIVRGASSRVPRLLGGGDGSSDHENKVVCNCNLDAILLTVRKDGPNQGRKFYKCNKNQGQGCNFFMWADSVEENRQEGGRPLVAANNVPRQPPARQGGNIAGGSDDVLCRCEEPTKRLTVQKEGPNKGRTFYACAKGQNNGCNFFQWGDEVPPMDSNWSGGDNGMSGGRGGWTRRGGAGKSQRGAGRAGPSMDTEKKKRKCGVCGMEGHNKKNCPNNMIYSGKTNFIKCIFFLPFHIDIFPNICNIINNLALKRNKDVEVKKQRQET</sequence>
<dbReference type="InterPro" id="IPR013826">
    <property type="entry name" value="Topo_IA_cen_sub3"/>
</dbReference>
<feature type="domain" description="Toprim" evidence="20">
    <location>
        <begin position="38"/>
        <end position="184"/>
    </location>
</feature>
<keyword evidence="12" id="KW-0496">Mitochondrion</keyword>
<evidence type="ECO:0000259" key="22">
    <source>
        <dbReference type="PROSITE" id="PS52039"/>
    </source>
</evidence>
<evidence type="ECO:0000256" key="15">
    <source>
        <dbReference type="ARBA" id="ARBA00064039"/>
    </source>
</evidence>
<dbReference type="GO" id="GO:0003917">
    <property type="term" value="F:DNA topoisomerase type I (single strand cut, ATP-independent) activity"/>
    <property type="evidence" value="ECO:0007669"/>
    <property type="project" value="UniProtKB-EC"/>
</dbReference>
<evidence type="ECO:0000256" key="9">
    <source>
        <dbReference type="ARBA" id="ARBA00022842"/>
    </source>
</evidence>
<dbReference type="PROSITE" id="PS00396">
    <property type="entry name" value="TOPO_IA_1"/>
    <property type="match status" value="1"/>
</dbReference>
<dbReference type="FunFam" id="1.10.290.10:FF:000001">
    <property type="entry name" value="DNA topoisomerase"/>
    <property type="match status" value="1"/>
</dbReference>
<evidence type="ECO:0000259" key="21">
    <source>
        <dbReference type="PROSITE" id="PS51999"/>
    </source>
</evidence>
<evidence type="ECO:0000313" key="23">
    <source>
        <dbReference type="EMBL" id="CAD7392335.1"/>
    </source>
</evidence>
<evidence type="ECO:0000256" key="13">
    <source>
        <dbReference type="ARBA" id="ARBA00023235"/>
    </source>
</evidence>
<evidence type="ECO:0000256" key="14">
    <source>
        <dbReference type="ARBA" id="ARBA00056363"/>
    </source>
</evidence>
<comment type="function">
    <text evidence="17">Introduces a single-strand break via transesterification at a target site in duplex DNA. Releases the supercoiling and torsional tension of DNA introduced during the DNA replication and transcription by transiently cleaving and rejoining one strand of the DNA duplex. The scissile phosphodiester is attacked by the catalytic tyrosine of the enzyme, resulting in the formation of a DNA-(5'-phosphotyrosyl)-enzyme intermediate and the expulsion of a 3'-OH DNA strand.</text>
</comment>
<dbReference type="InterPro" id="IPR010666">
    <property type="entry name" value="Znf_GRF"/>
</dbReference>
<dbReference type="SMART" id="SM00437">
    <property type="entry name" value="TOP1Ac"/>
    <property type="match status" value="1"/>
</dbReference>
<keyword evidence="5" id="KW-0479">Metal-binding</keyword>
<comment type="catalytic activity">
    <reaction evidence="1 17">
        <text>ATP-independent breakage of single-stranded DNA, followed by passage and rejoining.</text>
        <dbReference type="EC" id="5.6.2.1"/>
    </reaction>
</comment>
<feature type="domain" description="Topo IA-type catalytic" evidence="22">
    <location>
        <begin position="200"/>
        <end position="619"/>
    </location>
</feature>
<evidence type="ECO:0000256" key="16">
    <source>
        <dbReference type="PROSITE-ProRule" id="PRU00047"/>
    </source>
</evidence>
<dbReference type="Gene3D" id="3.30.65.10">
    <property type="entry name" value="Bacterial Topoisomerase I, domain 1"/>
    <property type="match status" value="1"/>
</dbReference>
<dbReference type="Pfam" id="PF01751">
    <property type="entry name" value="Toprim"/>
    <property type="match status" value="1"/>
</dbReference>
<dbReference type="Pfam" id="PF01131">
    <property type="entry name" value="Topoisom_bac"/>
    <property type="match status" value="1"/>
</dbReference>
<dbReference type="PROSITE" id="PS50880">
    <property type="entry name" value="TOPRIM"/>
    <property type="match status" value="1"/>
</dbReference>
<comment type="cofactor">
    <cofactor evidence="2">
        <name>Mg(2+)</name>
        <dbReference type="ChEBI" id="CHEBI:18420"/>
    </cofactor>
</comment>
<reference evidence="23" key="1">
    <citation type="submission" date="2020-11" db="EMBL/GenBank/DDBJ databases">
        <authorList>
            <person name="Tran Van P."/>
        </authorList>
    </citation>
    <scope>NUCLEOTIDE SEQUENCE</scope>
</reference>
<feature type="domain" description="CCHC-type" evidence="19">
    <location>
        <begin position="1029"/>
        <end position="1046"/>
    </location>
</feature>
<dbReference type="SMART" id="SM00493">
    <property type="entry name" value="TOPRIM"/>
    <property type="match status" value="1"/>
</dbReference>
<keyword evidence="8" id="KW-0862">Zinc</keyword>
<keyword evidence="7 16" id="KW-0863">Zinc-finger</keyword>
<evidence type="ECO:0000256" key="2">
    <source>
        <dbReference type="ARBA" id="ARBA00001946"/>
    </source>
</evidence>
<dbReference type="InterPro" id="IPR013498">
    <property type="entry name" value="Topo_IA_Znf"/>
</dbReference>
<dbReference type="PROSITE" id="PS51999">
    <property type="entry name" value="ZF_GRF"/>
    <property type="match status" value="2"/>
</dbReference>
<dbReference type="InterPro" id="IPR006171">
    <property type="entry name" value="TOPRIM_dom"/>
</dbReference>
<evidence type="ECO:0000256" key="11">
    <source>
        <dbReference type="ARBA" id="ARBA00023125"/>
    </source>
</evidence>
<dbReference type="CDD" id="cd03362">
    <property type="entry name" value="TOPRIM_TopoIA_TopoIII"/>
    <property type="match status" value="1"/>
</dbReference>
<dbReference type="GO" id="GO:0005654">
    <property type="term" value="C:nucleoplasm"/>
    <property type="evidence" value="ECO:0007669"/>
    <property type="project" value="UniProtKB-ARBA"/>
</dbReference>
<dbReference type="InterPro" id="IPR001878">
    <property type="entry name" value="Znf_CCHC"/>
</dbReference>
<dbReference type="InterPro" id="IPR034144">
    <property type="entry name" value="TOPRIM_TopoIII"/>
</dbReference>
<evidence type="ECO:0000256" key="17">
    <source>
        <dbReference type="RuleBase" id="RU362092"/>
    </source>
</evidence>
<evidence type="ECO:0000256" key="10">
    <source>
        <dbReference type="ARBA" id="ARBA00023029"/>
    </source>
</evidence>
<dbReference type="Gene3D" id="1.10.460.10">
    <property type="entry name" value="Topoisomerase I, domain 2"/>
    <property type="match status" value="1"/>
</dbReference>
<feature type="region of interest" description="Disordered" evidence="18">
    <location>
        <begin position="989"/>
        <end position="1025"/>
    </location>
</feature>
<dbReference type="SUPFAM" id="SSF56712">
    <property type="entry name" value="Prokaryotic type I DNA topoisomerase"/>
    <property type="match status" value="1"/>
</dbReference>
<dbReference type="FunFam" id="1.10.460.10:FF:000020">
    <property type="entry name" value="DNA topoisomerase 3-alpha"/>
    <property type="match status" value="1"/>
</dbReference>
<comment type="subunit">
    <text evidence="15">Binds ssDNA. Interacts (via N-terminal region) with BLM; the interaction is direct. Directly interacts with RMI1. Component of the RMI complex, containing at least TOP3A, RMI1 and RMI2. The RMI complex interacts with BLM.</text>
</comment>
<dbReference type="CDD" id="cd00186">
    <property type="entry name" value="TOP1Ac"/>
    <property type="match status" value="1"/>
</dbReference>
<keyword evidence="9" id="KW-0460">Magnesium</keyword>
<proteinExistence type="inferred from homology"/>
<evidence type="ECO:0000256" key="18">
    <source>
        <dbReference type="SAM" id="MobiDB-lite"/>
    </source>
</evidence>
<dbReference type="Gene3D" id="1.10.290.10">
    <property type="entry name" value="Topoisomerase I, domain 4"/>
    <property type="match status" value="1"/>
</dbReference>
<dbReference type="InterPro" id="IPR023406">
    <property type="entry name" value="Topo_IA_AS"/>
</dbReference>
<keyword evidence="13 17" id="KW-0413">Isomerase</keyword>
<accession>A0A7R9GP43</accession>
<dbReference type="InterPro" id="IPR000380">
    <property type="entry name" value="Topo_IA"/>
</dbReference>
<evidence type="ECO:0000256" key="12">
    <source>
        <dbReference type="ARBA" id="ARBA00023128"/>
    </source>
</evidence>
<evidence type="ECO:0000256" key="3">
    <source>
        <dbReference type="ARBA" id="ARBA00004305"/>
    </source>
</evidence>
<dbReference type="GO" id="GO:0006281">
    <property type="term" value="P:DNA repair"/>
    <property type="evidence" value="ECO:0007669"/>
    <property type="project" value="TreeGrafter"/>
</dbReference>
<dbReference type="GO" id="GO:0031422">
    <property type="term" value="C:RecQ family helicase-topoisomerase III complex"/>
    <property type="evidence" value="ECO:0007669"/>
    <property type="project" value="TreeGrafter"/>
</dbReference>
<dbReference type="GO" id="GO:0005759">
    <property type="term" value="C:mitochondrial matrix"/>
    <property type="evidence" value="ECO:0007669"/>
    <property type="project" value="UniProtKB-SubCell"/>
</dbReference>
<feature type="compositionally biased region" description="Gly residues" evidence="18">
    <location>
        <begin position="991"/>
        <end position="1009"/>
    </location>
</feature>
<keyword evidence="11 17" id="KW-0238">DNA-binding</keyword>
<dbReference type="FunFam" id="3.40.50.140:FF:000003">
    <property type="entry name" value="DNA topoisomerase"/>
    <property type="match status" value="1"/>
</dbReference>
<dbReference type="InterPro" id="IPR013497">
    <property type="entry name" value="Topo_IA_cen"/>
</dbReference>
<dbReference type="PANTHER" id="PTHR11390:SF21">
    <property type="entry name" value="DNA TOPOISOMERASE 3-ALPHA"/>
    <property type="match status" value="1"/>
</dbReference>
<dbReference type="InterPro" id="IPR013825">
    <property type="entry name" value="Topo_IA_cen_sub2"/>
</dbReference>
<evidence type="ECO:0000256" key="5">
    <source>
        <dbReference type="ARBA" id="ARBA00022723"/>
    </source>
</evidence>
<dbReference type="InterPro" id="IPR013824">
    <property type="entry name" value="Topo_IA_cen_sub1"/>
</dbReference>
<dbReference type="PRINTS" id="PR00417">
    <property type="entry name" value="PRTPISMRASEI"/>
</dbReference>
<feature type="domain" description="GRF-type" evidence="21">
    <location>
        <begin position="939"/>
        <end position="981"/>
    </location>
</feature>
<comment type="function">
    <text evidence="14">Releases the supercoiling and torsional tension of DNA introduced during the DNA replication and transcription by transiently cleaving and rejoining one strand of the DNA duplex. Introduces a single-strand break via transesterification at a target site in duplex DNA. The scissile phosphodiester is attacked by the catalytic tyrosine of the enzyme, resulting in the formation of a DNA-(5'-phosphotyrosyl)-enzyme intermediate and the expulsion of a 3'-OH DNA strand. The free DNA strand than undergoes passage around the unbroken strand thus removing DNA supercoils. Finally, in the religation step, the DNA 3'-OH attacks the covalent intermediate to expel the active-site tyrosine and restore the DNA phosphodiester backbone. Weakly relaxes negative supercoils and displays a distinct preference for binding single-stranded DNA.</text>
</comment>